<dbReference type="EC" id="3.5.1.19" evidence="6"/>
<sequence>MTIALSASDVLVVVDMQYDFLPGGALGVDGGDEIVPLINRLAAQFSNVVLTQDWHPADHVSFASQHSGKAAFDTIDLEYGTQVLWPDHCVWGTRGAELCQDLDIPHAQTIVRKGYNRRVDSYSGFQEADRRTRTGLAGYLRERGLESVYVVGLATDFCVGWTARDARAEGFNTIHIEDASRGINTNGSLAQAIADMDAAGVTRIGSSQILG</sequence>
<dbReference type="Gene3D" id="3.40.50.850">
    <property type="entry name" value="Isochorismatase-like"/>
    <property type="match status" value="1"/>
</dbReference>
<evidence type="ECO:0000256" key="5">
    <source>
        <dbReference type="ARBA" id="ARBA00037900"/>
    </source>
</evidence>
<gene>
    <name evidence="10" type="ORF">GCM10007989_18210</name>
</gene>
<accession>A0A918S4Q0</accession>
<dbReference type="PANTHER" id="PTHR11080:SF2">
    <property type="entry name" value="LD05707P"/>
    <property type="match status" value="1"/>
</dbReference>
<evidence type="ECO:0000256" key="8">
    <source>
        <dbReference type="ARBA" id="ARBA00072277"/>
    </source>
</evidence>
<evidence type="ECO:0000313" key="10">
    <source>
        <dbReference type="EMBL" id="GHA23089.1"/>
    </source>
</evidence>
<keyword evidence="11" id="KW-1185">Reference proteome</keyword>
<reference evidence="10" key="2">
    <citation type="submission" date="2020-09" db="EMBL/GenBank/DDBJ databases">
        <authorList>
            <person name="Sun Q."/>
            <person name="Kim S."/>
        </authorList>
    </citation>
    <scope>NUCLEOTIDE SEQUENCE</scope>
    <source>
        <strain evidence="10">KCTC 32437</strain>
    </source>
</reference>
<dbReference type="SUPFAM" id="SSF52499">
    <property type="entry name" value="Isochorismatase-like hydrolases"/>
    <property type="match status" value="1"/>
</dbReference>
<dbReference type="InterPro" id="IPR052347">
    <property type="entry name" value="Isochorismatase_Nicotinamidase"/>
</dbReference>
<dbReference type="InterPro" id="IPR000868">
    <property type="entry name" value="Isochorismatase-like_dom"/>
</dbReference>
<feature type="domain" description="Isochorismatase-like" evidence="9">
    <location>
        <begin position="10"/>
        <end position="202"/>
    </location>
</feature>
<evidence type="ECO:0000256" key="2">
    <source>
        <dbReference type="ARBA" id="ARBA00022642"/>
    </source>
</evidence>
<proteinExistence type="inferred from homology"/>
<comment type="pathway">
    <text evidence="5">Cofactor biosynthesis; nicotinate biosynthesis; nicotinate from nicotinamide: step 1/1.</text>
</comment>
<organism evidence="10 11">
    <name type="scientific">Devosia pacifica</name>
    <dbReference type="NCBI Taxonomy" id="1335967"/>
    <lineage>
        <taxon>Bacteria</taxon>
        <taxon>Pseudomonadati</taxon>
        <taxon>Pseudomonadota</taxon>
        <taxon>Alphaproteobacteria</taxon>
        <taxon>Hyphomicrobiales</taxon>
        <taxon>Devosiaceae</taxon>
        <taxon>Devosia</taxon>
    </lineage>
</organism>
<dbReference type="FunFam" id="3.40.50.850:FF:000006">
    <property type="entry name" value="Bifunctional pyrazinamidase/nicotinamidase"/>
    <property type="match status" value="1"/>
</dbReference>
<comment type="similarity">
    <text evidence="1">Belongs to the isochorismatase family.</text>
</comment>
<dbReference type="Proteomes" id="UP000646579">
    <property type="component" value="Unassembled WGS sequence"/>
</dbReference>
<dbReference type="GO" id="GO:0008936">
    <property type="term" value="F:nicotinamidase activity"/>
    <property type="evidence" value="ECO:0007669"/>
    <property type="project" value="UniProtKB-EC"/>
</dbReference>
<keyword evidence="3" id="KW-0479">Metal-binding</keyword>
<dbReference type="GO" id="GO:0046872">
    <property type="term" value="F:metal ion binding"/>
    <property type="evidence" value="ECO:0007669"/>
    <property type="project" value="UniProtKB-KW"/>
</dbReference>
<dbReference type="AlphaFoldDB" id="A0A918S4Q0"/>
<reference evidence="10" key="1">
    <citation type="journal article" date="2014" name="Int. J. Syst. Evol. Microbiol.">
        <title>Complete genome sequence of Corynebacterium casei LMG S-19264T (=DSM 44701T), isolated from a smear-ripened cheese.</title>
        <authorList>
            <consortium name="US DOE Joint Genome Institute (JGI-PGF)"/>
            <person name="Walter F."/>
            <person name="Albersmeier A."/>
            <person name="Kalinowski J."/>
            <person name="Ruckert C."/>
        </authorList>
    </citation>
    <scope>NUCLEOTIDE SEQUENCE</scope>
    <source>
        <strain evidence="10">KCTC 32437</strain>
    </source>
</reference>
<dbReference type="PANTHER" id="PTHR11080">
    <property type="entry name" value="PYRAZINAMIDASE/NICOTINAMIDASE"/>
    <property type="match status" value="1"/>
</dbReference>
<name>A0A918S4Q0_9HYPH</name>
<evidence type="ECO:0000256" key="6">
    <source>
        <dbReference type="ARBA" id="ARBA00039017"/>
    </source>
</evidence>
<dbReference type="InterPro" id="IPR036380">
    <property type="entry name" value="Isochorismatase-like_sf"/>
</dbReference>
<dbReference type="CDD" id="cd01011">
    <property type="entry name" value="nicotinamidase"/>
    <property type="match status" value="1"/>
</dbReference>
<evidence type="ECO:0000259" key="9">
    <source>
        <dbReference type="Pfam" id="PF00857"/>
    </source>
</evidence>
<keyword evidence="2" id="KW-0662">Pyridine nucleotide biosynthesis</keyword>
<dbReference type="RefSeq" id="WP_189425373.1">
    <property type="nucleotide sequence ID" value="NZ_BMZE01000002.1"/>
</dbReference>
<comment type="caution">
    <text evidence="10">The sequence shown here is derived from an EMBL/GenBank/DDBJ whole genome shotgun (WGS) entry which is preliminary data.</text>
</comment>
<dbReference type="Pfam" id="PF00857">
    <property type="entry name" value="Isochorismatase"/>
    <property type="match status" value="1"/>
</dbReference>
<protein>
    <recommendedName>
        <fullName evidence="8">Nicotinamidase</fullName>
        <ecNumber evidence="6">3.5.1.19</ecNumber>
    </recommendedName>
    <alternativeName>
        <fullName evidence="7">Nicotinamide deamidase</fullName>
    </alternativeName>
</protein>
<dbReference type="NCBIfam" id="NF008623">
    <property type="entry name" value="PRK11609.1"/>
    <property type="match status" value="1"/>
</dbReference>
<evidence type="ECO:0000313" key="11">
    <source>
        <dbReference type="Proteomes" id="UP000646579"/>
    </source>
</evidence>
<evidence type="ECO:0000256" key="7">
    <source>
        <dbReference type="ARBA" id="ARBA00043224"/>
    </source>
</evidence>
<evidence type="ECO:0000256" key="1">
    <source>
        <dbReference type="ARBA" id="ARBA00006336"/>
    </source>
</evidence>
<dbReference type="GO" id="GO:0019363">
    <property type="term" value="P:pyridine nucleotide biosynthetic process"/>
    <property type="evidence" value="ECO:0007669"/>
    <property type="project" value="UniProtKB-KW"/>
</dbReference>
<evidence type="ECO:0000256" key="4">
    <source>
        <dbReference type="ARBA" id="ARBA00022801"/>
    </source>
</evidence>
<dbReference type="EMBL" id="BMZE01000002">
    <property type="protein sequence ID" value="GHA23089.1"/>
    <property type="molecule type" value="Genomic_DNA"/>
</dbReference>
<keyword evidence="4" id="KW-0378">Hydrolase</keyword>
<evidence type="ECO:0000256" key="3">
    <source>
        <dbReference type="ARBA" id="ARBA00022723"/>
    </source>
</evidence>